<accession>A0A0C2JBF7</accession>
<keyword evidence="3" id="KW-1185">Reference proteome</keyword>
<protein>
    <recommendedName>
        <fullName evidence="1">ISXO2-like transposase domain-containing protein</fullName>
    </recommendedName>
</protein>
<dbReference type="OrthoDB" id="6127140at2759"/>
<dbReference type="InterPro" id="IPR024445">
    <property type="entry name" value="Tnp_ISXO2-like"/>
</dbReference>
<evidence type="ECO:0000259" key="1">
    <source>
        <dbReference type="Pfam" id="PF12762"/>
    </source>
</evidence>
<name>A0A0C2JBF7_THEKT</name>
<sequence length="260" mass="30497">MRNYEACGEECVLINDTLNIDGKTWRCKRRTFRNKCSIHKKLLFFLCKHPIFKEKEILLARVQYRIRCSKLKQQIKLYRDSLNPSFKIGGAGAVVEVDEAKFCRPKYHREYGTAHRKRVFIPLVLDRSADTLKTQIFKRIEIVGTTMITDNLGRYLNLEDLGYIHQTVVHQDKFFDPMSENMSTTGARKWPMSSYILEYIYTMEYYLGVHPTTFQGFLEDAREIYKPYVDEPHICRSGLDHQHLSFLPENVTHPDSDSVG</sequence>
<dbReference type="EMBL" id="JWZT01003512">
    <property type="protein sequence ID" value="KII66528.1"/>
    <property type="molecule type" value="Genomic_DNA"/>
</dbReference>
<evidence type="ECO:0000313" key="2">
    <source>
        <dbReference type="EMBL" id="KII66528.1"/>
    </source>
</evidence>
<dbReference type="Pfam" id="PF12762">
    <property type="entry name" value="DDE_Tnp_IS1595"/>
    <property type="match status" value="1"/>
</dbReference>
<organism evidence="2 3">
    <name type="scientific">Thelohanellus kitauei</name>
    <name type="common">Myxosporean</name>
    <dbReference type="NCBI Taxonomy" id="669202"/>
    <lineage>
        <taxon>Eukaryota</taxon>
        <taxon>Metazoa</taxon>
        <taxon>Cnidaria</taxon>
        <taxon>Myxozoa</taxon>
        <taxon>Myxosporea</taxon>
        <taxon>Bivalvulida</taxon>
        <taxon>Platysporina</taxon>
        <taxon>Myxobolidae</taxon>
        <taxon>Thelohanellus</taxon>
    </lineage>
</organism>
<feature type="domain" description="ISXO2-like transposase" evidence="1">
    <location>
        <begin position="114"/>
        <end position="173"/>
    </location>
</feature>
<comment type="caution">
    <text evidence="2">The sequence shown here is derived from an EMBL/GenBank/DDBJ whole genome shotgun (WGS) entry which is preliminary data.</text>
</comment>
<dbReference type="AlphaFoldDB" id="A0A0C2JBF7"/>
<evidence type="ECO:0000313" key="3">
    <source>
        <dbReference type="Proteomes" id="UP000031668"/>
    </source>
</evidence>
<gene>
    <name evidence="2" type="ORF">RF11_15987</name>
</gene>
<proteinExistence type="predicted"/>
<reference evidence="2 3" key="1">
    <citation type="journal article" date="2014" name="Genome Biol. Evol.">
        <title>The genome of the myxosporean Thelohanellus kitauei shows adaptations to nutrient acquisition within its fish host.</title>
        <authorList>
            <person name="Yang Y."/>
            <person name="Xiong J."/>
            <person name="Zhou Z."/>
            <person name="Huo F."/>
            <person name="Miao W."/>
            <person name="Ran C."/>
            <person name="Liu Y."/>
            <person name="Zhang J."/>
            <person name="Feng J."/>
            <person name="Wang M."/>
            <person name="Wang M."/>
            <person name="Wang L."/>
            <person name="Yao B."/>
        </authorList>
    </citation>
    <scope>NUCLEOTIDE SEQUENCE [LARGE SCALE GENOMIC DNA]</scope>
    <source>
        <strain evidence="2">Wuqing</strain>
    </source>
</reference>
<dbReference type="Proteomes" id="UP000031668">
    <property type="component" value="Unassembled WGS sequence"/>
</dbReference>